<dbReference type="GO" id="GO:0016020">
    <property type="term" value="C:membrane"/>
    <property type="evidence" value="ECO:0007669"/>
    <property type="project" value="TreeGrafter"/>
</dbReference>
<dbReference type="SUPFAM" id="SSF48403">
    <property type="entry name" value="Ankyrin repeat"/>
    <property type="match status" value="1"/>
</dbReference>
<evidence type="ECO:0000313" key="4">
    <source>
        <dbReference type="Proteomes" id="UP000737018"/>
    </source>
</evidence>
<keyword evidence="1" id="KW-1133">Transmembrane helix</keyword>
<keyword evidence="1" id="KW-0472">Membrane</keyword>
<accession>A0A8J4QJY4</accession>
<dbReference type="OrthoDB" id="1868897at2759"/>
<organism evidence="3 4">
    <name type="scientific">Castanea mollissima</name>
    <name type="common">Chinese chestnut</name>
    <dbReference type="NCBI Taxonomy" id="60419"/>
    <lineage>
        <taxon>Eukaryota</taxon>
        <taxon>Viridiplantae</taxon>
        <taxon>Streptophyta</taxon>
        <taxon>Embryophyta</taxon>
        <taxon>Tracheophyta</taxon>
        <taxon>Spermatophyta</taxon>
        <taxon>Magnoliopsida</taxon>
        <taxon>eudicotyledons</taxon>
        <taxon>Gunneridae</taxon>
        <taxon>Pentapetalae</taxon>
        <taxon>rosids</taxon>
        <taxon>fabids</taxon>
        <taxon>Fagales</taxon>
        <taxon>Fagaceae</taxon>
        <taxon>Castanea</taxon>
    </lineage>
</organism>
<dbReference type="PANTHER" id="PTHR24177">
    <property type="entry name" value="CASKIN"/>
    <property type="match status" value="1"/>
</dbReference>
<reference evidence="3" key="1">
    <citation type="submission" date="2020-03" db="EMBL/GenBank/DDBJ databases">
        <title>Castanea mollissima Vanexum genome sequencing.</title>
        <authorList>
            <person name="Staton M."/>
        </authorList>
    </citation>
    <scope>NUCLEOTIDE SEQUENCE</scope>
    <source>
        <tissue evidence="3">Leaf</tissue>
    </source>
</reference>
<dbReference type="InterPro" id="IPR036770">
    <property type="entry name" value="Ankyrin_rpt-contain_sf"/>
</dbReference>
<feature type="domain" description="PGG" evidence="2">
    <location>
        <begin position="221"/>
        <end position="327"/>
    </location>
</feature>
<proteinExistence type="predicted"/>
<protein>
    <recommendedName>
        <fullName evidence="2">PGG domain-containing protein</fullName>
    </recommendedName>
</protein>
<feature type="transmembrane region" description="Helical" evidence="1">
    <location>
        <begin position="264"/>
        <end position="287"/>
    </location>
</feature>
<dbReference type="AlphaFoldDB" id="A0A8J4QJY4"/>
<feature type="transmembrane region" description="Helical" evidence="1">
    <location>
        <begin position="222"/>
        <end position="244"/>
    </location>
</feature>
<gene>
    <name evidence="3" type="ORF">CMV_027312</name>
</gene>
<evidence type="ECO:0000256" key="1">
    <source>
        <dbReference type="SAM" id="Phobius"/>
    </source>
</evidence>
<comment type="caution">
    <text evidence="3">The sequence shown here is derived from an EMBL/GenBank/DDBJ whole genome shotgun (WGS) entry which is preliminary data.</text>
</comment>
<sequence length="383" mass="43543">MYLYKPGSDMFEKDLNLLEKVLYPKDPNYKISGQDWIKEVKDNVRSRFPIEVEQEMIRKEVESFKTSLVTSAKTAKSVTPILMAVKNGITEMVEKILENYLVAMYDVDEKKKNIVLLAVEHKQPHVFELLLSLKKKGTITNSVFCEVDNDGNSALHLAATKADFIWPVPGAASQMQWDIKWYEYVKKSIQPRFLLLRNKHGNTPEEVFTKTHEKLVTMGGKWLTNTSNACSVVAGLFVTATFTMSTTVPDGVKEDKHKQASKMFAGSSFVSFCTSLIAVVMFLAILTSGYRERDFRWTLLAKLLVGLTAFYVSIASTLISFSTGHFFVFENQLNSTASSLYVVICFLLITLFALAQLPLYFHLLWATLKKVPQPKYRLIPRWP</sequence>
<dbReference type="EMBL" id="JRKL02009250">
    <property type="protein sequence ID" value="KAF3946418.1"/>
    <property type="molecule type" value="Genomic_DNA"/>
</dbReference>
<feature type="transmembrane region" description="Helical" evidence="1">
    <location>
        <begin position="299"/>
        <end position="321"/>
    </location>
</feature>
<dbReference type="Proteomes" id="UP000737018">
    <property type="component" value="Unassembled WGS sequence"/>
</dbReference>
<dbReference type="PANTHER" id="PTHR24177:SF103">
    <property type="entry name" value="PGG DOMAIN-CONTAINING PROTEIN"/>
    <property type="match status" value="1"/>
</dbReference>
<name>A0A8J4QJY4_9ROSI</name>
<dbReference type="Pfam" id="PF13962">
    <property type="entry name" value="PGG"/>
    <property type="match status" value="1"/>
</dbReference>
<keyword evidence="4" id="KW-1185">Reference proteome</keyword>
<feature type="transmembrane region" description="Helical" evidence="1">
    <location>
        <begin position="341"/>
        <end position="368"/>
    </location>
</feature>
<keyword evidence="1" id="KW-0812">Transmembrane</keyword>
<dbReference type="Gene3D" id="1.25.40.20">
    <property type="entry name" value="Ankyrin repeat-containing domain"/>
    <property type="match status" value="1"/>
</dbReference>
<evidence type="ECO:0000259" key="2">
    <source>
        <dbReference type="Pfam" id="PF13962"/>
    </source>
</evidence>
<evidence type="ECO:0000313" key="3">
    <source>
        <dbReference type="EMBL" id="KAF3946418.1"/>
    </source>
</evidence>
<dbReference type="InterPro" id="IPR026961">
    <property type="entry name" value="PGG_dom"/>
</dbReference>